<sequence>MPCCCVRPCDGE</sequence>
<reference evidence="1 2" key="1">
    <citation type="submission" date="2019-05" db="EMBL/GenBank/DDBJ databases">
        <title>Another draft genome of Portunus trituberculatus and its Hox gene families provides insights of decapod evolution.</title>
        <authorList>
            <person name="Jeong J.-H."/>
            <person name="Song I."/>
            <person name="Kim S."/>
            <person name="Choi T."/>
            <person name="Kim D."/>
            <person name="Ryu S."/>
            <person name="Kim W."/>
        </authorList>
    </citation>
    <scope>NUCLEOTIDE SEQUENCE [LARGE SCALE GENOMIC DNA]</scope>
    <source>
        <tissue evidence="1">Muscle</tissue>
    </source>
</reference>
<evidence type="ECO:0000313" key="1">
    <source>
        <dbReference type="EMBL" id="MPD04160.1"/>
    </source>
</evidence>
<gene>
    <name evidence="1" type="ORF">E2C01_099833</name>
</gene>
<comment type="caution">
    <text evidence="1">The sequence shown here is derived from an EMBL/GenBank/DDBJ whole genome shotgun (WGS) entry which is preliminary data.</text>
</comment>
<evidence type="ECO:0000313" key="2">
    <source>
        <dbReference type="Proteomes" id="UP000324222"/>
    </source>
</evidence>
<accession>A0A5B7KAJ9</accession>
<dbReference type="Proteomes" id="UP000324222">
    <property type="component" value="Unassembled WGS sequence"/>
</dbReference>
<dbReference type="EMBL" id="VSRR010139679">
    <property type="protein sequence ID" value="MPD04160.1"/>
    <property type="molecule type" value="Genomic_DNA"/>
</dbReference>
<keyword evidence="2" id="KW-1185">Reference proteome</keyword>
<organism evidence="1 2">
    <name type="scientific">Portunus trituberculatus</name>
    <name type="common">Swimming crab</name>
    <name type="synonym">Neptunus trituberculatus</name>
    <dbReference type="NCBI Taxonomy" id="210409"/>
    <lineage>
        <taxon>Eukaryota</taxon>
        <taxon>Metazoa</taxon>
        <taxon>Ecdysozoa</taxon>
        <taxon>Arthropoda</taxon>
        <taxon>Crustacea</taxon>
        <taxon>Multicrustacea</taxon>
        <taxon>Malacostraca</taxon>
        <taxon>Eumalacostraca</taxon>
        <taxon>Eucarida</taxon>
        <taxon>Decapoda</taxon>
        <taxon>Pleocyemata</taxon>
        <taxon>Brachyura</taxon>
        <taxon>Eubrachyura</taxon>
        <taxon>Portunoidea</taxon>
        <taxon>Portunidae</taxon>
        <taxon>Portuninae</taxon>
        <taxon>Portunus</taxon>
    </lineage>
</organism>
<name>A0A5B7KAJ9_PORTR</name>
<protein>
    <submittedName>
        <fullName evidence="1">Uncharacterized protein</fullName>
    </submittedName>
</protein>
<proteinExistence type="predicted"/>